<evidence type="ECO:0000313" key="3">
    <source>
        <dbReference type="Proteomes" id="UP000184032"/>
    </source>
</evidence>
<dbReference type="EMBL" id="FQXI01000001">
    <property type="protein sequence ID" value="SHH04694.1"/>
    <property type="molecule type" value="Genomic_DNA"/>
</dbReference>
<dbReference type="RefSeq" id="WP_073183298.1">
    <property type="nucleotide sequence ID" value="NZ_FQXI01000001.1"/>
</dbReference>
<dbReference type="GO" id="GO:0046417">
    <property type="term" value="P:chorismate metabolic process"/>
    <property type="evidence" value="ECO:0007669"/>
    <property type="project" value="InterPro"/>
</dbReference>
<dbReference type="AlphaFoldDB" id="A0A1M5PS77"/>
<evidence type="ECO:0000259" key="1">
    <source>
        <dbReference type="PROSITE" id="PS51168"/>
    </source>
</evidence>
<proteinExistence type="predicted"/>
<dbReference type="OrthoDB" id="9802281at2"/>
<dbReference type="Proteomes" id="UP000184032">
    <property type="component" value="Unassembled WGS sequence"/>
</dbReference>
<evidence type="ECO:0000313" key="2">
    <source>
        <dbReference type="EMBL" id="SHH04694.1"/>
    </source>
</evidence>
<gene>
    <name evidence="2" type="ORF">SAMN02745245_00450</name>
</gene>
<reference evidence="2 3" key="1">
    <citation type="submission" date="2016-11" db="EMBL/GenBank/DDBJ databases">
        <authorList>
            <person name="Jaros S."/>
            <person name="Januszkiewicz K."/>
            <person name="Wedrychowicz H."/>
        </authorList>
    </citation>
    <scope>NUCLEOTIDE SEQUENCE [LARGE SCALE GENOMIC DNA]</scope>
    <source>
        <strain evidence="2 3">DSM 21120</strain>
    </source>
</reference>
<dbReference type="Pfam" id="PF01817">
    <property type="entry name" value="CM_2"/>
    <property type="match status" value="1"/>
</dbReference>
<dbReference type="PROSITE" id="PS51168">
    <property type="entry name" value="CHORISMATE_MUT_2"/>
    <property type="match status" value="1"/>
</dbReference>
<accession>A0A1M5PS77</accession>
<dbReference type="Gene3D" id="1.20.59.10">
    <property type="entry name" value="Chorismate mutase"/>
    <property type="match status" value="1"/>
</dbReference>
<sequence>MNLEELRREINLVDEEILKCFIKRMDISEKIALGKIENNIELVNKTREEEILNKVESESKKYSKYSRKLFITLMDLSKEFQREVIGD</sequence>
<name>A0A1M5PS77_9FIRM</name>
<dbReference type="GO" id="GO:0004106">
    <property type="term" value="F:chorismate mutase activity"/>
    <property type="evidence" value="ECO:0007669"/>
    <property type="project" value="InterPro"/>
</dbReference>
<dbReference type="SUPFAM" id="SSF48600">
    <property type="entry name" value="Chorismate mutase II"/>
    <property type="match status" value="1"/>
</dbReference>
<dbReference type="STRING" id="1120995.SAMN02745245_00450"/>
<feature type="domain" description="Chorismate mutase" evidence="1">
    <location>
        <begin position="1"/>
        <end position="85"/>
    </location>
</feature>
<dbReference type="InterPro" id="IPR036263">
    <property type="entry name" value="Chorismate_II_sf"/>
</dbReference>
<dbReference type="SMART" id="SM00830">
    <property type="entry name" value="CM_2"/>
    <property type="match status" value="1"/>
</dbReference>
<keyword evidence="3" id="KW-1185">Reference proteome</keyword>
<organism evidence="2 3">
    <name type="scientific">Anaerosphaera aminiphila DSM 21120</name>
    <dbReference type="NCBI Taxonomy" id="1120995"/>
    <lineage>
        <taxon>Bacteria</taxon>
        <taxon>Bacillati</taxon>
        <taxon>Bacillota</taxon>
        <taxon>Tissierellia</taxon>
        <taxon>Tissierellales</taxon>
        <taxon>Peptoniphilaceae</taxon>
        <taxon>Anaerosphaera</taxon>
    </lineage>
</organism>
<protein>
    <submittedName>
        <fullName evidence="2">Chorismate mutase</fullName>
    </submittedName>
</protein>
<dbReference type="InterPro" id="IPR036979">
    <property type="entry name" value="CM_dom_sf"/>
</dbReference>
<dbReference type="InterPro" id="IPR002701">
    <property type="entry name" value="CM_II_prokaryot"/>
</dbReference>